<keyword evidence="4" id="KW-1185">Reference proteome</keyword>
<feature type="compositionally biased region" description="Low complexity" evidence="1">
    <location>
        <begin position="135"/>
        <end position="147"/>
    </location>
</feature>
<evidence type="ECO:0000313" key="4">
    <source>
        <dbReference type="Proteomes" id="UP000637383"/>
    </source>
</evidence>
<organism evidence="3 4">
    <name type="scientific">Nostoc paludosum FACHB-159</name>
    <dbReference type="NCBI Taxonomy" id="2692908"/>
    <lineage>
        <taxon>Bacteria</taxon>
        <taxon>Bacillati</taxon>
        <taxon>Cyanobacteriota</taxon>
        <taxon>Cyanophyceae</taxon>
        <taxon>Nostocales</taxon>
        <taxon>Nostocaceae</taxon>
        <taxon>Nostoc</taxon>
    </lineage>
</organism>
<feature type="region of interest" description="Disordered" evidence="1">
    <location>
        <begin position="62"/>
        <end position="83"/>
    </location>
</feature>
<evidence type="ECO:0000313" key="3">
    <source>
        <dbReference type="EMBL" id="MBD2739940.1"/>
    </source>
</evidence>
<feature type="region of interest" description="Disordered" evidence="1">
    <location>
        <begin position="119"/>
        <end position="165"/>
    </location>
</feature>
<comment type="caution">
    <text evidence="3">The sequence shown here is derived from an EMBL/GenBank/DDBJ whole genome shotgun (WGS) entry which is preliminary data.</text>
</comment>
<keyword evidence="2" id="KW-0472">Membrane</keyword>
<keyword evidence="2" id="KW-1133">Transmembrane helix</keyword>
<evidence type="ECO:0000256" key="1">
    <source>
        <dbReference type="SAM" id="MobiDB-lite"/>
    </source>
</evidence>
<dbReference type="Proteomes" id="UP000637383">
    <property type="component" value="Unassembled WGS sequence"/>
</dbReference>
<feature type="transmembrane region" description="Helical" evidence="2">
    <location>
        <begin position="6"/>
        <end position="27"/>
    </location>
</feature>
<sequence>MELQSTINWLLEIIVMGFTSIMAIDFVNGLFQLPYTREMAVPKLRAIAPVTTNSQALALQQEPVAAPIPEPPITPDPKEQPQLAQLPDPWELTADIQPTPIQTQPIVLGFPTLPLLPPAAQVQPKAKATRKSTAKPKSTTTTKSSKPINKAVIQKSSKSRKSAAA</sequence>
<proteinExistence type="predicted"/>
<accession>A0ABR8KK33</accession>
<dbReference type="RefSeq" id="WP_190960406.1">
    <property type="nucleotide sequence ID" value="NZ_JACJTU010000145.1"/>
</dbReference>
<dbReference type="EMBL" id="JACJTU010000145">
    <property type="protein sequence ID" value="MBD2739940.1"/>
    <property type="molecule type" value="Genomic_DNA"/>
</dbReference>
<keyword evidence="2" id="KW-0812">Transmembrane</keyword>
<name>A0ABR8KK33_9NOSO</name>
<feature type="compositionally biased region" description="Pro residues" evidence="1">
    <location>
        <begin position="66"/>
        <end position="75"/>
    </location>
</feature>
<gene>
    <name evidence="3" type="ORF">H6H03_40000</name>
</gene>
<protein>
    <submittedName>
        <fullName evidence="3">Uncharacterized protein</fullName>
    </submittedName>
</protein>
<evidence type="ECO:0000256" key="2">
    <source>
        <dbReference type="SAM" id="Phobius"/>
    </source>
</evidence>
<reference evidence="3 4" key="1">
    <citation type="journal article" date="2020" name="ISME J.">
        <title>Comparative genomics reveals insights into cyanobacterial evolution and habitat adaptation.</title>
        <authorList>
            <person name="Chen M.Y."/>
            <person name="Teng W.K."/>
            <person name="Zhao L."/>
            <person name="Hu C.X."/>
            <person name="Zhou Y.K."/>
            <person name="Han B.P."/>
            <person name="Song L.R."/>
            <person name="Shu W.S."/>
        </authorList>
    </citation>
    <scope>NUCLEOTIDE SEQUENCE [LARGE SCALE GENOMIC DNA]</scope>
    <source>
        <strain evidence="3 4">FACHB-159</strain>
    </source>
</reference>